<organism evidence="3 4">
    <name type="scientific">Glossina pallidipes</name>
    <name type="common">Tsetse fly</name>
    <dbReference type="NCBI Taxonomy" id="7398"/>
    <lineage>
        <taxon>Eukaryota</taxon>
        <taxon>Metazoa</taxon>
        <taxon>Ecdysozoa</taxon>
        <taxon>Arthropoda</taxon>
        <taxon>Hexapoda</taxon>
        <taxon>Insecta</taxon>
        <taxon>Pterygota</taxon>
        <taxon>Neoptera</taxon>
        <taxon>Endopterygota</taxon>
        <taxon>Diptera</taxon>
        <taxon>Brachycera</taxon>
        <taxon>Muscomorpha</taxon>
        <taxon>Hippoboscoidea</taxon>
        <taxon>Glossinidae</taxon>
        <taxon>Glossina</taxon>
    </lineage>
</organism>
<comment type="similarity">
    <text evidence="1">Belongs to the cullin family.</text>
</comment>
<name>A0A1B0AC92_GLOPL</name>
<reference evidence="3" key="2">
    <citation type="submission" date="2020-05" db="UniProtKB">
        <authorList>
            <consortium name="EnsemblMetazoa"/>
        </authorList>
    </citation>
    <scope>IDENTIFICATION</scope>
    <source>
        <strain evidence="3">IAEA</strain>
    </source>
</reference>
<evidence type="ECO:0000313" key="4">
    <source>
        <dbReference type="Proteomes" id="UP000092445"/>
    </source>
</evidence>
<dbReference type="InterPro" id="IPR036317">
    <property type="entry name" value="Cullin_homology_sf"/>
</dbReference>
<dbReference type="PROSITE" id="PS50069">
    <property type="entry name" value="CULLIN_2"/>
    <property type="match status" value="1"/>
</dbReference>
<accession>A0A1B0AC92</accession>
<sequence>MDVYVILVLKYVNSKNVLMRYRKVHLTRRLTLGTSSDIEKEEWLREVGIHADYRRFTGRHNVVRIKILNEGAWARCSQRLSVSLALELEVYTPDVEEFYKKKRSDRKLQ</sequence>
<proteinExistence type="inferred from homology"/>
<dbReference type="SMART" id="SM00182">
    <property type="entry name" value="CULLIN"/>
    <property type="match status" value="1"/>
</dbReference>
<dbReference type="Gene3D" id="3.30.230.130">
    <property type="entry name" value="Cullin, Chain C, Domain 2"/>
    <property type="match status" value="1"/>
</dbReference>
<protein>
    <submittedName>
        <fullName evidence="3">CULLIN_2 domain-containing protein</fullName>
    </submittedName>
</protein>
<evidence type="ECO:0000256" key="1">
    <source>
        <dbReference type="PROSITE-ProRule" id="PRU00330"/>
    </source>
</evidence>
<reference evidence="4" key="1">
    <citation type="submission" date="2014-03" db="EMBL/GenBank/DDBJ databases">
        <authorList>
            <person name="Aksoy S."/>
            <person name="Warren W."/>
            <person name="Wilson R.K."/>
        </authorList>
    </citation>
    <scope>NUCLEOTIDE SEQUENCE [LARGE SCALE GENOMIC DNA]</scope>
    <source>
        <strain evidence="4">IAEA</strain>
    </source>
</reference>
<keyword evidence="4" id="KW-1185">Reference proteome</keyword>
<dbReference type="STRING" id="7398.A0A1B0AC92"/>
<dbReference type="SUPFAM" id="SSF75632">
    <property type="entry name" value="Cullin homology domain"/>
    <property type="match status" value="1"/>
</dbReference>
<feature type="domain" description="Cullin family profile" evidence="2">
    <location>
        <begin position="5"/>
        <end position="109"/>
    </location>
</feature>
<dbReference type="InterPro" id="IPR016158">
    <property type="entry name" value="Cullin_homology"/>
</dbReference>
<dbReference type="Proteomes" id="UP000092445">
    <property type="component" value="Unassembled WGS sequence"/>
</dbReference>
<evidence type="ECO:0000259" key="2">
    <source>
        <dbReference type="PROSITE" id="PS50069"/>
    </source>
</evidence>
<evidence type="ECO:0000313" key="3">
    <source>
        <dbReference type="EnsemblMetazoa" id="GPAI040922-PA"/>
    </source>
</evidence>
<dbReference type="EnsemblMetazoa" id="GPAI040922-RA">
    <property type="protein sequence ID" value="GPAI040922-PA"/>
    <property type="gene ID" value="GPAI040922"/>
</dbReference>
<dbReference type="VEuPathDB" id="VectorBase:GPAI040922"/>
<dbReference type="AlphaFoldDB" id="A0A1B0AC92"/>